<keyword evidence="1" id="KW-0812">Transmembrane</keyword>
<comment type="caution">
    <text evidence="2">The sequence shown here is derived from an EMBL/GenBank/DDBJ whole genome shotgun (WGS) entry which is preliminary data.</text>
</comment>
<protein>
    <submittedName>
        <fullName evidence="2">Uncharacterized protein</fullName>
    </submittedName>
</protein>
<name>A0A1F7WHG4_9BACT</name>
<dbReference type="EMBL" id="MGFJ01000037">
    <property type="protein sequence ID" value="OGM01839.1"/>
    <property type="molecule type" value="Genomic_DNA"/>
</dbReference>
<keyword evidence="1" id="KW-1133">Transmembrane helix</keyword>
<feature type="transmembrane region" description="Helical" evidence="1">
    <location>
        <begin position="51"/>
        <end position="74"/>
    </location>
</feature>
<feature type="transmembrane region" description="Helical" evidence="1">
    <location>
        <begin position="309"/>
        <end position="326"/>
    </location>
</feature>
<evidence type="ECO:0000313" key="3">
    <source>
        <dbReference type="Proteomes" id="UP000176198"/>
    </source>
</evidence>
<feature type="transmembrane region" description="Helical" evidence="1">
    <location>
        <begin position="285"/>
        <end position="303"/>
    </location>
</feature>
<accession>A0A1F7WHG4</accession>
<evidence type="ECO:0000256" key="1">
    <source>
        <dbReference type="SAM" id="Phobius"/>
    </source>
</evidence>
<feature type="transmembrane region" description="Helical" evidence="1">
    <location>
        <begin position="81"/>
        <end position="102"/>
    </location>
</feature>
<dbReference type="AlphaFoldDB" id="A0A1F7WHG4"/>
<dbReference type="Proteomes" id="UP000176198">
    <property type="component" value="Unassembled WGS sequence"/>
</dbReference>
<evidence type="ECO:0000313" key="2">
    <source>
        <dbReference type="EMBL" id="OGM01839.1"/>
    </source>
</evidence>
<feature type="transmembrane region" description="Helical" evidence="1">
    <location>
        <begin position="250"/>
        <end position="273"/>
    </location>
</feature>
<feature type="transmembrane region" description="Helical" evidence="1">
    <location>
        <begin position="108"/>
        <end position="128"/>
    </location>
</feature>
<feature type="transmembrane region" description="Helical" evidence="1">
    <location>
        <begin position="220"/>
        <end position="244"/>
    </location>
</feature>
<gene>
    <name evidence="2" type="ORF">A2115_00595</name>
</gene>
<organism evidence="2 3">
    <name type="scientific">Candidatus Woesebacteria bacterium GWA1_41_8</name>
    <dbReference type="NCBI Taxonomy" id="1802471"/>
    <lineage>
        <taxon>Bacteria</taxon>
        <taxon>Candidatus Woeseibacteriota</taxon>
    </lineage>
</organism>
<keyword evidence="1" id="KW-0472">Membrane</keyword>
<proteinExistence type="predicted"/>
<reference evidence="2 3" key="1">
    <citation type="journal article" date="2016" name="Nat. Commun.">
        <title>Thousands of microbial genomes shed light on interconnected biogeochemical processes in an aquifer system.</title>
        <authorList>
            <person name="Anantharaman K."/>
            <person name="Brown C.T."/>
            <person name="Hug L.A."/>
            <person name="Sharon I."/>
            <person name="Castelle C.J."/>
            <person name="Probst A.J."/>
            <person name="Thomas B.C."/>
            <person name="Singh A."/>
            <person name="Wilkins M.J."/>
            <person name="Karaoz U."/>
            <person name="Brodie E.L."/>
            <person name="Williams K.H."/>
            <person name="Hubbard S.S."/>
            <person name="Banfield J.F."/>
        </authorList>
    </citation>
    <scope>NUCLEOTIDE SEQUENCE [LARGE SCALE GENOMIC DNA]</scope>
</reference>
<feature type="transmembrane region" description="Helical" evidence="1">
    <location>
        <begin position="20"/>
        <end position="39"/>
    </location>
</feature>
<sequence>MLKRLDFTDLIVRNVEGWDLLERFWISTVASFLGIRAFLRVAGNPQLGFGSIHFAHVLFGGIIMLVSIIILLTLIDRRSRIIASVVGGVGFGAFIDELGKFITRDNNYWFKPTIAFIYLILVLLFILFRQFARNVKLRGKEYAVNALELAKEMVVYDLDKEERRRAMLMIKQADQDDPVVKLLKKTFIEMKEIKGERKSSYIRAKHALRKVYSKLVGKQWFNSFVVIFFVIRTMTNFIEVIINIRSTVGFYAWGLFLSVALSAFFVFVGAYFVQKNDISTALDMFKVSLLITIFLSHFFLFYFEQLSAIGGLFIDILIYGVLQYLIDQNALKIDRT</sequence>